<feature type="chain" id="PRO_5029844387" evidence="1">
    <location>
        <begin position="22"/>
        <end position="158"/>
    </location>
</feature>
<keyword evidence="1" id="KW-0732">Signal</keyword>
<keyword evidence="3" id="KW-1185">Reference proteome</keyword>
<dbReference type="EMBL" id="JAAARO010000007">
    <property type="protein sequence ID" value="KAF5745692.1"/>
    <property type="molecule type" value="Genomic_DNA"/>
</dbReference>
<evidence type="ECO:0000313" key="3">
    <source>
        <dbReference type="Proteomes" id="UP000593562"/>
    </source>
</evidence>
<name>A0A7J7DH71_TRIWF</name>
<protein>
    <submittedName>
        <fullName evidence="2">Dolichyl-diphosphooligosaccharide--protein glycosyltransferase 48 kDa subunit-like</fullName>
    </submittedName>
</protein>
<dbReference type="GO" id="GO:0016740">
    <property type="term" value="F:transferase activity"/>
    <property type="evidence" value="ECO:0007669"/>
    <property type="project" value="UniProtKB-KW"/>
</dbReference>
<keyword evidence="2" id="KW-0808">Transferase</keyword>
<dbReference type="InParanoid" id="A0A7J7DH71"/>
<evidence type="ECO:0000313" key="2">
    <source>
        <dbReference type="EMBL" id="KAF5745692.1"/>
    </source>
</evidence>
<reference evidence="2 3" key="1">
    <citation type="journal article" date="2020" name="Nat. Commun.">
        <title>Genome of Tripterygium wilfordii and identification of cytochrome P450 involved in triptolide biosynthesis.</title>
        <authorList>
            <person name="Tu L."/>
            <person name="Su P."/>
            <person name="Zhang Z."/>
            <person name="Gao L."/>
            <person name="Wang J."/>
            <person name="Hu T."/>
            <person name="Zhou J."/>
            <person name="Zhang Y."/>
            <person name="Zhao Y."/>
            <person name="Liu Y."/>
            <person name="Song Y."/>
            <person name="Tong Y."/>
            <person name="Lu Y."/>
            <person name="Yang J."/>
            <person name="Xu C."/>
            <person name="Jia M."/>
            <person name="Peters R.J."/>
            <person name="Huang L."/>
            <person name="Gao W."/>
        </authorList>
    </citation>
    <scope>NUCLEOTIDE SEQUENCE [LARGE SCALE GENOMIC DNA]</scope>
    <source>
        <strain evidence="3">cv. XIE 37</strain>
        <tissue evidence="2">Leaf</tissue>
    </source>
</reference>
<evidence type="ECO:0000256" key="1">
    <source>
        <dbReference type="SAM" id="SignalP"/>
    </source>
</evidence>
<proteinExistence type="predicted"/>
<dbReference type="Proteomes" id="UP000593562">
    <property type="component" value="Unassembled WGS sequence"/>
</dbReference>
<comment type="caution">
    <text evidence="2">The sequence shown here is derived from an EMBL/GenBank/DDBJ whole genome shotgun (WGS) entry which is preliminary data.</text>
</comment>
<accession>A0A7J7DH71</accession>
<dbReference type="AlphaFoldDB" id="A0A7J7DH71"/>
<gene>
    <name evidence="2" type="ORF">HS088_TW07G01284</name>
</gene>
<organism evidence="2 3">
    <name type="scientific">Tripterygium wilfordii</name>
    <name type="common">Thunder God vine</name>
    <dbReference type="NCBI Taxonomy" id="458696"/>
    <lineage>
        <taxon>Eukaryota</taxon>
        <taxon>Viridiplantae</taxon>
        <taxon>Streptophyta</taxon>
        <taxon>Embryophyta</taxon>
        <taxon>Tracheophyta</taxon>
        <taxon>Spermatophyta</taxon>
        <taxon>Magnoliopsida</taxon>
        <taxon>eudicotyledons</taxon>
        <taxon>Gunneridae</taxon>
        <taxon>Pentapetalae</taxon>
        <taxon>rosids</taxon>
        <taxon>fabids</taxon>
        <taxon>Celastrales</taxon>
        <taxon>Celastraceae</taxon>
        <taxon>Tripterygium</taxon>
    </lineage>
</organism>
<feature type="signal peptide" evidence="1">
    <location>
        <begin position="1"/>
        <end position="21"/>
    </location>
</feature>
<sequence>MKMANSHHILLLTLIVLPVLSYSLSLESPTDRRVLVLLDDFAYFNSLQSRGFKLDFKLADSASPIRAVLVMISGIKNPKNKKKDALKAKLTRASGLTRGPGRKTLNRRGLGMEIARRSTCFHAKVRRNAHSWFATQRFILLFSVKTQDLLRKSSDFQC</sequence>